<organism evidence="2 3">
    <name type="scientific">Streptomyces blastmyceticus</name>
    <dbReference type="NCBI Taxonomy" id="68180"/>
    <lineage>
        <taxon>Bacteria</taxon>
        <taxon>Bacillati</taxon>
        <taxon>Actinomycetota</taxon>
        <taxon>Actinomycetes</taxon>
        <taxon>Kitasatosporales</taxon>
        <taxon>Streptomycetaceae</taxon>
        <taxon>Streptomyces</taxon>
    </lineage>
</organism>
<evidence type="ECO:0000256" key="1">
    <source>
        <dbReference type="SAM" id="MobiDB-lite"/>
    </source>
</evidence>
<dbReference type="EMBL" id="BAAABW010000040">
    <property type="protein sequence ID" value="GAA0379848.1"/>
    <property type="molecule type" value="Genomic_DNA"/>
</dbReference>
<comment type="caution">
    <text evidence="2">The sequence shown here is derived from an EMBL/GenBank/DDBJ whole genome shotgun (WGS) entry which is preliminary data.</text>
</comment>
<protein>
    <submittedName>
        <fullName evidence="2">Uncharacterized protein</fullName>
    </submittedName>
</protein>
<feature type="compositionally biased region" description="Polar residues" evidence="1">
    <location>
        <begin position="72"/>
        <end position="81"/>
    </location>
</feature>
<sequence>MSWSEAWNPRVDDSTVPVAIARAGVAFSGKSTGQLLADASKDDDAFAELIRYRAAQWLAAFKLVDPDRGSMGAQTNAAQKTSPGPVSGPGAVSPTRSPS</sequence>
<evidence type="ECO:0000313" key="3">
    <source>
        <dbReference type="Proteomes" id="UP001500063"/>
    </source>
</evidence>
<proteinExistence type="predicted"/>
<keyword evidence="3" id="KW-1185">Reference proteome</keyword>
<reference evidence="2 3" key="1">
    <citation type="journal article" date="2019" name="Int. J. Syst. Evol. Microbiol.">
        <title>The Global Catalogue of Microorganisms (GCM) 10K type strain sequencing project: providing services to taxonomists for standard genome sequencing and annotation.</title>
        <authorList>
            <consortium name="The Broad Institute Genomics Platform"/>
            <consortium name="The Broad Institute Genome Sequencing Center for Infectious Disease"/>
            <person name="Wu L."/>
            <person name="Ma J."/>
        </authorList>
    </citation>
    <scope>NUCLEOTIDE SEQUENCE [LARGE SCALE GENOMIC DNA]</scope>
    <source>
        <strain evidence="2 3">JCM 4565</strain>
    </source>
</reference>
<dbReference type="Proteomes" id="UP001500063">
    <property type="component" value="Unassembled WGS sequence"/>
</dbReference>
<evidence type="ECO:0000313" key="2">
    <source>
        <dbReference type="EMBL" id="GAA0379848.1"/>
    </source>
</evidence>
<feature type="compositionally biased region" description="Low complexity" evidence="1">
    <location>
        <begin position="82"/>
        <end position="99"/>
    </location>
</feature>
<gene>
    <name evidence="2" type="ORF">GCM10010319_67980</name>
</gene>
<accession>A0ABN0Y1C7</accession>
<feature type="region of interest" description="Disordered" evidence="1">
    <location>
        <begin position="68"/>
        <end position="99"/>
    </location>
</feature>
<name>A0ABN0Y1C7_9ACTN</name>